<dbReference type="InterPro" id="IPR027141">
    <property type="entry name" value="LSm4/Sm_D1/D3"/>
</dbReference>
<dbReference type="GO" id="GO:0003723">
    <property type="term" value="F:RNA binding"/>
    <property type="evidence" value="ECO:0007669"/>
    <property type="project" value="InterPro"/>
</dbReference>
<dbReference type="AlphaFoldDB" id="A0AAN9Y0P7"/>
<dbReference type="GO" id="GO:0000387">
    <property type="term" value="P:spliceosomal snRNP assembly"/>
    <property type="evidence" value="ECO:0007669"/>
    <property type="project" value="UniProtKB-UniRule"/>
</dbReference>
<evidence type="ECO:0000256" key="7">
    <source>
        <dbReference type="ARBA" id="ARBA00023187"/>
    </source>
</evidence>
<evidence type="ECO:0000256" key="11">
    <source>
        <dbReference type="SAM" id="MobiDB-lite"/>
    </source>
</evidence>
<dbReference type="CDD" id="cd01724">
    <property type="entry name" value="Sm_D1"/>
    <property type="match status" value="1"/>
</dbReference>
<dbReference type="InterPro" id="IPR001163">
    <property type="entry name" value="Sm_dom_euk/arc"/>
</dbReference>
<feature type="compositionally biased region" description="Basic residues" evidence="11">
    <location>
        <begin position="126"/>
        <end position="149"/>
    </location>
</feature>
<protein>
    <recommendedName>
        <fullName evidence="10">Small nuclear ribonucleoprotein Sm D1</fullName>
    </recommendedName>
    <alternativeName>
        <fullName evidence="10">snRNP core protein D1</fullName>
    </alternativeName>
</protein>
<keyword evidence="9 10" id="KW-0687">Ribonucleoprotein</keyword>
<evidence type="ECO:0000256" key="8">
    <source>
        <dbReference type="ARBA" id="ARBA00023242"/>
    </source>
</evidence>
<accession>A0AAN9Y0P7</accession>
<keyword evidence="7 10" id="KW-0508">mRNA splicing</keyword>
<dbReference type="GO" id="GO:0005737">
    <property type="term" value="C:cytoplasm"/>
    <property type="evidence" value="ECO:0007669"/>
    <property type="project" value="UniProtKB-SubCell"/>
</dbReference>
<organism evidence="13 14">
    <name type="scientific">Parthenolecanium corni</name>
    <dbReference type="NCBI Taxonomy" id="536013"/>
    <lineage>
        <taxon>Eukaryota</taxon>
        <taxon>Metazoa</taxon>
        <taxon>Ecdysozoa</taxon>
        <taxon>Arthropoda</taxon>
        <taxon>Hexapoda</taxon>
        <taxon>Insecta</taxon>
        <taxon>Pterygota</taxon>
        <taxon>Neoptera</taxon>
        <taxon>Paraneoptera</taxon>
        <taxon>Hemiptera</taxon>
        <taxon>Sternorrhyncha</taxon>
        <taxon>Coccoidea</taxon>
        <taxon>Coccidae</taxon>
        <taxon>Parthenolecanium</taxon>
    </lineage>
</organism>
<comment type="similarity">
    <text evidence="3 10">Belongs to the snRNP core protein family.</text>
</comment>
<evidence type="ECO:0000256" key="4">
    <source>
        <dbReference type="ARBA" id="ARBA00022490"/>
    </source>
</evidence>
<name>A0AAN9Y0P7_9HEMI</name>
<dbReference type="PROSITE" id="PS52002">
    <property type="entry name" value="SM"/>
    <property type="match status" value="1"/>
</dbReference>
<gene>
    <name evidence="13" type="ORF">V9T40_012589</name>
</gene>
<evidence type="ECO:0000256" key="1">
    <source>
        <dbReference type="ARBA" id="ARBA00004123"/>
    </source>
</evidence>
<dbReference type="FunFam" id="2.30.30.100:FF:000016">
    <property type="entry name" value="Small nuclear ribonucleoprotein Sm D1"/>
    <property type="match status" value="1"/>
</dbReference>
<feature type="domain" description="Sm" evidence="12">
    <location>
        <begin position="28"/>
        <end position="99"/>
    </location>
</feature>
<dbReference type="Pfam" id="PF01423">
    <property type="entry name" value="LSM"/>
    <property type="match status" value="1"/>
</dbReference>
<dbReference type="InterPro" id="IPR034102">
    <property type="entry name" value="Sm_D1"/>
</dbReference>
<dbReference type="Gene3D" id="2.30.30.100">
    <property type="match status" value="1"/>
</dbReference>
<comment type="subcellular location">
    <subcellularLocation>
        <location evidence="2">Cytoplasm</location>
    </subcellularLocation>
    <subcellularLocation>
        <location evidence="1 10">Nucleus</location>
    </subcellularLocation>
</comment>
<keyword evidence="5 10" id="KW-0507">mRNA processing</keyword>
<keyword evidence="14" id="KW-1185">Reference proteome</keyword>
<evidence type="ECO:0000313" key="14">
    <source>
        <dbReference type="Proteomes" id="UP001367676"/>
    </source>
</evidence>
<dbReference type="GO" id="GO:0005681">
    <property type="term" value="C:spliceosomal complex"/>
    <property type="evidence" value="ECO:0007669"/>
    <property type="project" value="UniProtKB-KW"/>
</dbReference>
<evidence type="ECO:0000256" key="6">
    <source>
        <dbReference type="ARBA" id="ARBA00022728"/>
    </source>
</evidence>
<sequence>MIMLQKQITDQRSLITIHQNELSFSMIIACRFLMKLSHETVTIELKNGNVVTGTILGVDIAMNTHLKAVKLVVKKDVIPLESISVRGNNIRYVVLPESLPLETLLIDDTPKSKLKKKDARGGPVRGRGRGGPRRGGRGGRGRGRGGPRR</sequence>
<evidence type="ECO:0000256" key="2">
    <source>
        <dbReference type="ARBA" id="ARBA00004496"/>
    </source>
</evidence>
<keyword evidence="8 10" id="KW-0539">Nucleus</keyword>
<keyword evidence="6" id="KW-0747">Spliceosome</keyword>
<evidence type="ECO:0000256" key="9">
    <source>
        <dbReference type="ARBA" id="ARBA00023274"/>
    </source>
</evidence>
<comment type="caution">
    <text evidence="13">The sequence shown here is derived from an EMBL/GenBank/DDBJ whole genome shotgun (WGS) entry which is preliminary data.</text>
</comment>
<dbReference type="InterPro" id="IPR010920">
    <property type="entry name" value="LSM_dom_sf"/>
</dbReference>
<evidence type="ECO:0000259" key="12">
    <source>
        <dbReference type="PROSITE" id="PS52002"/>
    </source>
</evidence>
<evidence type="ECO:0000256" key="5">
    <source>
        <dbReference type="ARBA" id="ARBA00022664"/>
    </source>
</evidence>
<evidence type="ECO:0000256" key="3">
    <source>
        <dbReference type="ARBA" id="ARBA00008146"/>
    </source>
</evidence>
<dbReference type="SMART" id="SM00651">
    <property type="entry name" value="Sm"/>
    <property type="match status" value="1"/>
</dbReference>
<reference evidence="13 14" key="1">
    <citation type="submission" date="2024-03" db="EMBL/GenBank/DDBJ databases">
        <title>Adaptation during the transition from Ophiocordyceps entomopathogen to insect associate is accompanied by gene loss and intensified selection.</title>
        <authorList>
            <person name="Ward C.M."/>
            <person name="Onetto C.A."/>
            <person name="Borneman A.R."/>
        </authorList>
    </citation>
    <scope>NUCLEOTIDE SEQUENCE [LARGE SCALE GENOMIC DNA]</scope>
    <source>
        <strain evidence="13">AWRI1</strain>
        <tissue evidence="13">Single Adult Female</tissue>
    </source>
</reference>
<dbReference type="EMBL" id="JBBCAQ010000036">
    <property type="protein sequence ID" value="KAK7576303.1"/>
    <property type="molecule type" value="Genomic_DNA"/>
</dbReference>
<dbReference type="PANTHER" id="PTHR23338">
    <property type="entry name" value="SMALL NUCLEAR RIBONUCLEOPROTEIN SM"/>
    <property type="match status" value="1"/>
</dbReference>
<proteinExistence type="inferred from homology"/>
<keyword evidence="4" id="KW-0963">Cytoplasm</keyword>
<evidence type="ECO:0000313" key="13">
    <source>
        <dbReference type="EMBL" id="KAK7576303.1"/>
    </source>
</evidence>
<dbReference type="SUPFAM" id="SSF50182">
    <property type="entry name" value="Sm-like ribonucleoproteins"/>
    <property type="match status" value="1"/>
</dbReference>
<feature type="region of interest" description="Disordered" evidence="11">
    <location>
        <begin position="112"/>
        <end position="149"/>
    </location>
</feature>
<dbReference type="Proteomes" id="UP001367676">
    <property type="component" value="Unassembled WGS sequence"/>
</dbReference>
<evidence type="ECO:0000256" key="10">
    <source>
        <dbReference type="RuleBase" id="RU365054"/>
    </source>
</evidence>
<dbReference type="InterPro" id="IPR047575">
    <property type="entry name" value="Sm"/>
</dbReference>
<comment type="function">
    <text evidence="10">Plays a role in pre-mRNA splicing as a core component of the spliceosomal U1, U2, U4 and U5 small nuclear ribonucleoproteins (snRNPs), the building blocks of the spliceosome.</text>
</comment>